<comment type="function">
    <text evidence="9">Protein phosphatase that dephosphorylates AKT family kinase specifically at 'Ser-473', blocking cell cycle progression and promoting cell apoptosis. May play an inhibitory role in glucose uptake by adipocytes.</text>
</comment>
<dbReference type="OMA" id="NEPTHET"/>
<dbReference type="CTD" id="55313"/>
<evidence type="ECO:0000256" key="7">
    <source>
        <dbReference type="ARBA" id="ARBA00022723"/>
    </source>
</evidence>
<keyword evidence="15" id="KW-1185">Reference proteome</keyword>
<comment type="similarity">
    <text evidence="3">Belongs to the metallophosphoesterase superfamily. CPPED1 family.</text>
</comment>
<reference evidence="14" key="1">
    <citation type="submission" date="2018-03" db="EMBL/GenBank/DDBJ databases">
        <title>ARS-UCD1.2.</title>
        <authorList>
            <person name="Rosen B.D."/>
            <person name="Bickhart D.M."/>
            <person name="Koren S."/>
            <person name="Schnabel R.D."/>
            <person name="Hall R."/>
            <person name="Zimin A."/>
            <person name="Dreischer C."/>
            <person name="Schultheiss S."/>
            <person name="Schroeder S.G."/>
            <person name="Elsik C.G."/>
            <person name="Couldrey C."/>
            <person name="Liu G.E."/>
            <person name="Van Tassell C.P."/>
            <person name="Phillippy A.M."/>
            <person name="Smith T.P.L."/>
            <person name="Medrano J.F."/>
        </authorList>
    </citation>
    <scope>NUCLEOTIDE SEQUENCE [LARGE SCALE GENOMIC DNA]</scope>
    <source>
        <strain evidence="14">Hereford</strain>
    </source>
</reference>
<name>A0A3Q1MPJ7_BOVIN</name>
<dbReference type="VEuPathDB" id="HostDB:ENSBTAG00000007142"/>
<evidence type="ECO:0000256" key="11">
    <source>
        <dbReference type="ARBA" id="ARBA00047761"/>
    </source>
</evidence>
<dbReference type="SUPFAM" id="SSF56300">
    <property type="entry name" value="Metallo-dependent phosphatases"/>
    <property type="match status" value="1"/>
</dbReference>
<accession>A0A3Q1MPJ7</accession>
<evidence type="ECO:0000256" key="10">
    <source>
        <dbReference type="ARBA" id="ARBA00032900"/>
    </source>
</evidence>
<dbReference type="Pfam" id="PF00149">
    <property type="entry name" value="Metallophos"/>
    <property type="match status" value="1"/>
</dbReference>
<dbReference type="Ensembl" id="ENSBTAT00000067144.2">
    <property type="protein sequence ID" value="ENSBTAP00000071583.1"/>
    <property type="gene ID" value="ENSBTAG00000007142.5"/>
</dbReference>
<dbReference type="FunCoup" id="A0A3Q1MPJ7">
    <property type="interactions" value="339"/>
</dbReference>
<dbReference type="InterPro" id="IPR029052">
    <property type="entry name" value="Metallo-depent_PP-like"/>
</dbReference>
<evidence type="ECO:0000256" key="1">
    <source>
        <dbReference type="ARBA" id="ARBA00001968"/>
    </source>
</evidence>
<dbReference type="Bgee" id="ENSBTAG00000007142">
    <property type="expression patterns" value="Expressed in saliva-secreting gland and 101 other cell types or tissues"/>
</dbReference>
<sequence>MCTSSRTPVGAAPRGLGIAIATAPPARGASRGSCERGVPGLGVRQSWNFVGLDRGSRREDKKKEREWKGPFYFIQGADPQFGLMKAWATGDCDNGGDEWEQEIRLAEQAVQAINKLNPKPKFFVLCGDLVHAMPGRPWRKEQTEDLQRVLRTVDSDIPLVLVSGNHDVGNVPTPETIAEFQRTWGDDYFSFWVGGVLFLVLNSQFLYDASRCPALKQEHDHWLDQQLRTAGQRACRHAVVFQHIPLFLQSIGEDDDYFNLTKSVRKEMADKFVEAGVKAVFSGHYHRNAGGTYRNLDMVVSSAIGCQLGTDTHGLRVVVVTAEKITHRYYSLDELSEKGIEDDLMDLLKEN</sequence>
<dbReference type="RefSeq" id="XP_024840768.1">
    <property type="nucleotide sequence ID" value="XM_024985000.2"/>
</dbReference>
<dbReference type="EC" id="3.1.3.16" evidence="4"/>
<evidence type="ECO:0000256" key="8">
    <source>
        <dbReference type="ARBA" id="ARBA00022801"/>
    </source>
</evidence>
<dbReference type="GO" id="GO:0046872">
    <property type="term" value="F:metal ion binding"/>
    <property type="evidence" value="ECO:0007669"/>
    <property type="project" value="UniProtKB-KW"/>
</dbReference>
<dbReference type="OrthoDB" id="45007at2759"/>
<dbReference type="InterPro" id="IPR041867">
    <property type="entry name" value="MPP_CSTP1"/>
</dbReference>
<comment type="subcellular location">
    <subcellularLocation>
        <location evidence="2">Cytoplasm</location>
    </subcellularLocation>
</comment>
<evidence type="ECO:0000256" key="4">
    <source>
        <dbReference type="ARBA" id="ARBA00013081"/>
    </source>
</evidence>
<reference evidence="14" key="2">
    <citation type="submission" date="2025-08" db="UniProtKB">
        <authorList>
            <consortium name="Ensembl"/>
        </authorList>
    </citation>
    <scope>IDENTIFICATION</scope>
    <source>
        <strain evidence="14">Hereford</strain>
    </source>
</reference>
<dbReference type="InParanoid" id="A0A3Q1MPJ7"/>
<protein>
    <recommendedName>
        <fullName evidence="5">Serine/threonine-protein phosphatase CPPED1</fullName>
        <ecNumber evidence="4">3.1.3.16</ecNumber>
    </recommendedName>
    <alternativeName>
        <fullName evidence="10">Calcineurin-like phosphoesterase domain-containing protein 1</fullName>
    </alternativeName>
</protein>
<dbReference type="PANTHER" id="PTHR43143">
    <property type="entry name" value="METALLOPHOSPHOESTERASE, CALCINEURIN SUPERFAMILY"/>
    <property type="match status" value="1"/>
</dbReference>
<dbReference type="GO" id="GO:0004722">
    <property type="term" value="F:protein serine/threonine phosphatase activity"/>
    <property type="evidence" value="ECO:0007669"/>
    <property type="project" value="UniProtKB-EC"/>
</dbReference>
<evidence type="ECO:0000259" key="13">
    <source>
        <dbReference type="Pfam" id="PF00149"/>
    </source>
</evidence>
<dbReference type="InterPro" id="IPR051918">
    <property type="entry name" value="STPP_CPPED1"/>
</dbReference>
<dbReference type="Reactome" id="R-BTA-6798695">
    <property type="pathway name" value="Neutrophil degranulation"/>
</dbReference>
<comment type="catalytic activity">
    <reaction evidence="11">
        <text>O-phospho-L-seryl-[protein] + H2O = L-seryl-[protein] + phosphate</text>
        <dbReference type="Rhea" id="RHEA:20629"/>
        <dbReference type="Rhea" id="RHEA-COMP:9863"/>
        <dbReference type="Rhea" id="RHEA-COMP:11604"/>
        <dbReference type="ChEBI" id="CHEBI:15377"/>
        <dbReference type="ChEBI" id="CHEBI:29999"/>
        <dbReference type="ChEBI" id="CHEBI:43474"/>
        <dbReference type="ChEBI" id="CHEBI:83421"/>
        <dbReference type="EC" id="3.1.3.16"/>
    </reaction>
</comment>
<evidence type="ECO:0000256" key="3">
    <source>
        <dbReference type="ARBA" id="ARBA00010567"/>
    </source>
</evidence>
<comment type="catalytic activity">
    <reaction evidence="12">
        <text>O-phospho-L-threonyl-[protein] + H2O = L-threonyl-[protein] + phosphate</text>
        <dbReference type="Rhea" id="RHEA:47004"/>
        <dbReference type="Rhea" id="RHEA-COMP:11060"/>
        <dbReference type="Rhea" id="RHEA-COMP:11605"/>
        <dbReference type="ChEBI" id="CHEBI:15377"/>
        <dbReference type="ChEBI" id="CHEBI:30013"/>
        <dbReference type="ChEBI" id="CHEBI:43474"/>
        <dbReference type="ChEBI" id="CHEBI:61977"/>
        <dbReference type="EC" id="3.1.3.16"/>
    </reaction>
</comment>
<gene>
    <name evidence="14" type="primary">CPPED1</name>
</gene>
<proteinExistence type="inferred from homology"/>
<keyword evidence="8" id="KW-0378">Hydrolase</keyword>
<dbReference type="GO" id="GO:0005886">
    <property type="term" value="C:plasma membrane"/>
    <property type="evidence" value="ECO:0007669"/>
    <property type="project" value="Ensembl"/>
</dbReference>
<dbReference type="Proteomes" id="UP000009136">
    <property type="component" value="Chromosome 25"/>
</dbReference>
<keyword evidence="6" id="KW-0963">Cytoplasm</keyword>
<evidence type="ECO:0000256" key="9">
    <source>
        <dbReference type="ARBA" id="ARBA00024771"/>
    </source>
</evidence>
<evidence type="ECO:0000256" key="6">
    <source>
        <dbReference type="ARBA" id="ARBA00022490"/>
    </source>
</evidence>
<evidence type="ECO:0000313" key="14">
    <source>
        <dbReference type="Ensembl" id="ENSBTAP00000071583.1"/>
    </source>
</evidence>
<organism evidence="14 15">
    <name type="scientific">Bos taurus</name>
    <name type="common">Bovine</name>
    <dbReference type="NCBI Taxonomy" id="9913"/>
    <lineage>
        <taxon>Eukaryota</taxon>
        <taxon>Metazoa</taxon>
        <taxon>Chordata</taxon>
        <taxon>Craniata</taxon>
        <taxon>Vertebrata</taxon>
        <taxon>Euteleostomi</taxon>
        <taxon>Mammalia</taxon>
        <taxon>Eutheria</taxon>
        <taxon>Laurasiatheria</taxon>
        <taxon>Artiodactyla</taxon>
        <taxon>Ruminantia</taxon>
        <taxon>Pecora</taxon>
        <taxon>Bovidae</taxon>
        <taxon>Bovinae</taxon>
        <taxon>Bos</taxon>
    </lineage>
</organism>
<dbReference type="InterPro" id="IPR004843">
    <property type="entry name" value="Calcineurin-like_PHP"/>
</dbReference>
<reference evidence="14" key="3">
    <citation type="submission" date="2025-09" db="UniProtKB">
        <authorList>
            <consortium name="Ensembl"/>
        </authorList>
    </citation>
    <scope>IDENTIFICATION</scope>
    <source>
        <strain evidence="14">Hereford</strain>
    </source>
</reference>
<feature type="domain" description="Calcineurin-like phosphoesterase" evidence="13">
    <location>
        <begin position="87"/>
        <end position="287"/>
    </location>
</feature>
<evidence type="ECO:0000256" key="2">
    <source>
        <dbReference type="ARBA" id="ARBA00004496"/>
    </source>
</evidence>
<dbReference type="PANTHER" id="PTHR43143:SF1">
    <property type="entry name" value="SERINE_THREONINE-PROTEIN PHOSPHATASE CPPED1"/>
    <property type="match status" value="1"/>
</dbReference>
<dbReference type="GeneTree" id="ENSGT00390000008676"/>
<dbReference type="AlphaFoldDB" id="A0A3Q1MPJ7"/>
<dbReference type="CDD" id="cd07395">
    <property type="entry name" value="MPP_CSTP1"/>
    <property type="match status" value="1"/>
</dbReference>
<dbReference type="GeneID" id="537938"/>
<comment type="cofactor">
    <cofactor evidence="1">
        <name>a divalent metal cation</name>
        <dbReference type="ChEBI" id="CHEBI:60240"/>
    </cofactor>
</comment>
<keyword evidence="7" id="KW-0479">Metal-binding</keyword>
<evidence type="ECO:0000256" key="5">
    <source>
        <dbReference type="ARBA" id="ARBA00013356"/>
    </source>
</evidence>
<evidence type="ECO:0000313" key="15">
    <source>
        <dbReference type="Proteomes" id="UP000009136"/>
    </source>
</evidence>
<evidence type="ECO:0000256" key="12">
    <source>
        <dbReference type="ARBA" id="ARBA00048336"/>
    </source>
</evidence>
<dbReference type="GO" id="GO:0005829">
    <property type="term" value="C:cytosol"/>
    <property type="evidence" value="ECO:0007669"/>
    <property type="project" value="Ensembl"/>
</dbReference>
<dbReference type="Gene3D" id="3.60.21.10">
    <property type="match status" value="1"/>
</dbReference>